<sequence>MEDPVAEIEGVIRLLTQAPPIEQHEAIDTYFCRNASFTHPLCRTGNSENSRFLIHGIYRWYKVMSPRIDITVHSVAFDKPNLLLYVNLSQVFRIWIFPWYGAPVKFVTVIGLEHHHGKYYIKSQDDLYQTDQWIRFIPFTPGLSLLVWILQYIATYLCWVFALMSWPVTFVETFKRQKKTEAEWMVGPIGVKDSEYGDRQGLIDVSEKRDIRNGFREEAGVQQRPRNSGDGVKDVEREDKRNETKSTYLEYSDTQFAVLKPETAA</sequence>
<dbReference type="EMBL" id="MU006574">
    <property type="protein sequence ID" value="KAF2747179.1"/>
    <property type="molecule type" value="Genomic_DNA"/>
</dbReference>
<dbReference type="AlphaFoldDB" id="A0A6A6VBT9"/>
<evidence type="ECO:0000256" key="2">
    <source>
        <dbReference type="SAM" id="Phobius"/>
    </source>
</evidence>
<dbReference type="Proteomes" id="UP000799440">
    <property type="component" value="Unassembled WGS sequence"/>
</dbReference>
<organism evidence="4 5">
    <name type="scientific">Sporormia fimetaria CBS 119925</name>
    <dbReference type="NCBI Taxonomy" id="1340428"/>
    <lineage>
        <taxon>Eukaryota</taxon>
        <taxon>Fungi</taxon>
        <taxon>Dikarya</taxon>
        <taxon>Ascomycota</taxon>
        <taxon>Pezizomycotina</taxon>
        <taxon>Dothideomycetes</taxon>
        <taxon>Pleosporomycetidae</taxon>
        <taxon>Pleosporales</taxon>
        <taxon>Sporormiaceae</taxon>
        <taxon>Sporormia</taxon>
    </lineage>
</organism>
<dbReference type="PANTHER" id="PTHR35393">
    <property type="entry name" value="CHROMOSOME 1, WHOLE GENOME SHOTGUN SEQUENCE"/>
    <property type="match status" value="1"/>
</dbReference>
<name>A0A6A6VBT9_9PLEO</name>
<dbReference type="OrthoDB" id="2344312at2759"/>
<keyword evidence="2" id="KW-0812">Transmembrane</keyword>
<evidence type="ECO:0000256" key="1">
    <source>
        <dbReference type="SAM" id="MobiDB-lite"/>
    </source>
</evidence>
<feature type="region of interest" description="Disordered" evidence="1">
    <location>
        <begin position="213"/>
        <end position="246"/>
    </location>
</feature>
<feature type="transmembrane region" description="Helical" evidence="2">
    <location>
        <begin position="145"/>
        <end position="169"/>
    </location>
</feature>
<dbReference type="InterPro" id="IPR057514">
    <property type="entry name" value="NTF2_SigF"/>
</dbReference>
<keyword evidence="2" id="KW-0472">Membrane</keyword>
<gene>
    <name evidence="4" type="ORF">M011DRAFT_65742</name>
</gene>
<proteinExistence type="predicted"/>
<dbReference type="Pfam" id="PF24840">
    <property type="entry name" value="NTF2_SigF"/>
    <property type="match status" value="1"/>
</dbReference>
<evidence type="ECO:0000259" key="3">
    <source>
        <dbReference type="Pfam" id="PF24840"/>
    </source>
</evidence>
<keyword evidence="2" id="KW-1133">Transmembrane helix</keyword>
<protein>
    <recommendedName>
        <fullName evidence="3">SigF-like NTF2-like domain-containing protein</fullName>
    </recommendedName>
</protein>
<evidence type="ECO:0000313" key="5">
    <source>
        <dbReference type="Proteomes" id="UP000799440"/>
    </source>
</evidence>
<dbReference type="PANTHER" id="PTHR35393:SF1">
    <property type="entry name" value="SNOAL-LIKE DOMAIN-CONTAINING PROTEIN"/>
    <property type="match status" value="1"/>
</dbReference>
<reference evidence="4" key="1">
    <citation type="journal article" date="2020" name="Stud. Mycol.">
        <title>101 Dothideomycetes genomes: a test case for predicting lifestyles and emergence of pathogens.</title>
        <authorList>
            <person name="Haridas S."/>
            <person name="Albert R."/>
            <person name="Binder M."/>
            <person name="Bloem J."/>
            <person name="Labutti K."/>
            <person name="Salamov A."/>
            <person name="Andreopoulos B."/>
            <person name="Baker S."/>
            <person name="Barry K."/>
            <person name="Bills G."/>
            <person name="Bluhm B."/>
            <person name="Cannon C."/>
            <person name="Castanera R."/>
            <person name="Culley D."/>
            <person name="Daum C."/>
            <person name="Ezra D."/>
            <person name="Gonzalez J."/>
            <person name="Henrissat B."/>
            <person name="Kuo A."/>
            <person name="Liang C."/>
            <person name="Lipzen A."/>
            <person name="Lutzoni F."/>
            <person name="Magnuson J."/>
            <person name="Mondo S."/>
            <person name="Nolan M."/>
            <person name="Ohm R."/>
            <person name="Pangilinan J."/>
            <person name="Park H.-J."/>
            <person name="Ramirez L."/>
            <person name="Alfaro M."/>
            <person name="Sun H."/>
            <person name="Tritt A."/>
            <person name="Yoshinaga Y."/>
            <person name="Zwiers L.-H."/>
            <person name="Turgeon B."/>
            <person name="Goodwin S."/>
            <person name="Spatafora J."/>
            <person name="Crous P."/>
            <person name="Grigoriev I."/>
        </authorList>
    </citation>
    <scope>NUCLEOTIDE SEQUENCE</scope>
    <source>
        <strain evidence="4">CBS 119925</strain>
    </source>
</reference>
<feature type="compositionally biased region" description="Basic and acidic residues" evidence="1">
    <location>
        <begin position="231"/>
        <end position="244"/>
    </location>
</feature>
<keyword evidence="5" id="KW-1185">Reference proteome</keyword>
<accession>A0A6A6VBT9</accession>
<feature type="domain" description="SigF-like NTF2-like" evidence="3">
    <location>
        <begin position="1"/>
        <end position="163"/>
    </location>
</feature>
<evidence type="ECO:0000313" key="4">
    <source>
        <dbReference type="EMBL" id="KAF2747179.1"/>
    </source>
</evidence>